<dbReference type="Gene3D" id="3.10.105.10">
    <property type="entry name" value="Dipeptide-binding Protein, Domain 3"/>
    <property type="match status" value="1"/>
</dbReference>
<feature type="domain" description="Solute-binding protein family 5" evidence="2">
    <location>
        <begin position="86"/>
        <end position="417"/>
    </location>
</feature>
<evidence type="ECO:0000313" key="3">
    <source>
        <dbReference type="EMBL" id="SPD86220.1"/>
    </source>
</evidence>
<dbReference type="InterPro" id="IPR000914">
    <property type="entry name" value="SBP_5_dom"/>
</dbReference>
<sequence length="508" mass="54939">MVSSTSASVASRRRWHWAALIFAVSLLVGCVGQSPTAPTQAARALVVGATLEPPTMNPSASPAASIPQVLLYNVYETLVRMDAEGKLNPLLAQTWDVSSDRTVYTFNLNPAAKFASGKPVTAQAVATSFNRIKTEAAISAPLVEQMKVVKSTEAVDEHTVKVTLNHPSNLWLYDISSTAGIIYDPDGLAALDTTPAGSGPFVLQRWNKGQSVVLAASGSYWGTQPRLDAVTFRYFADANAMNAAMLSGDLDVISNLQAPDAIDQFNDTSRYTVIQGTTTGEVVMALNNARDSLKSVKVRRAISMAIDKKALLDTVWNGKGTLIGSMAVPTDPWYEDLTSIDAYDPDGAKKLLAEAKATNLNLKLRVPTTAYATKSAQFVESALRQVGIKVTVEELDFATWLKDVHNGGNYDMSIVAHVEARDLRRFTDPTYYFHYDNAEYNKQFEAADEAPAEELVPLMRKAVRTLADDAAAVWLFGLPNLVITKATVTGVPQNSATLSFDLAPIAIR</sequence>
<dbReference type="KEGG" id="mgg:MPLG2_1184"/>
<dbReference type="GO" id="GO:0015833">
    <property type="term" value="P:peptide transport"/>
    <property type="evidence" value="ECO:0007669"/>
    <property type="project" value="TreeGrafter"/>
</dbReference>
<reference evidence="3 4" key="1">
    <citation type="submission" date="2018-02" db="EMBL/GenBank/DDBJ databases">
        <authorList>
            <person name="Cohen D.B."/>
            <person name="Kent A.D."/>
        </authorList>
    </citation>
    <scope>NUCLEOTIDE SEQUENCE [LARGE SCALE GENOMIC DNA]</scope>
    <source>
        <strain evidence="3">1</strain>
    </source>
</reference>
<keyword evidence="4" id="KW-1185">Reference proteome</keyword>
<dbReference type="Gene3D" id="3.90.76.10">
    <property type="entry name" value="Dipeptide-binding Protein, Domain 1"/>
    <property type="match status" value="1"/>
</dbReference>
<dbReference type="GO" id="GO:1904680">
    <property type="term" value="F:peptide transmembrane transporter activity"/>
    <property type="evidence" value="ECO:0007669"/>
    <property type="project" value="TreeGrafter"/>
</dbReference>
<evidence type="ECO:0000256" key="1">
    <source>
        <dbReference type="ARBA" id="ARBA00022729"/>
    </source>
</evidence>
<dbReference type="AlphaFoldDB" id="A0A2N9JF88"/>
<evidence type="ECO:0000259" key="2">
    <source>
        <dbReference type="Pfam" id="PF00496"/>
    </source>
</evidence>
<dbReference type="SUPFAM" id="SSF53850">
    <property type="entry name" value="Periplasmic binding protein-like II"/>
    <property type="match status" value="1"/>
</dbReference>
<accession>A0A2N9JF88</accession>
<evidence type="ECO:0000313" key="4">
    <source>
        <dbReference type="Proteomes" id="UP000238164"/>
    </source>
</evidence>
<keyword evidence="1" id="KW-0732">Signal</keyword>
<gene>
    <name evidence="3" type="ORF">MPLG2_1184</name>
</gene>
<dbReference type="PANTHER" id="PTHR30290">
    <property type="entry name" value="PERIPLASMIC BINDING COMPONENT OF ABC TRANSPORTER"/>
    <property type="match status" value="1"/>
</dbReference>
<protein>
    <submittedName>
        <fullName evidence="3">Oligopeptide ABC transporter, periplasmic oligopeptide-binding protein OppA (TC 3.A.1.5.1)</fullName>
    </submittedName>
</protein>
<dbReference type="Gene3D" id="3.40.190.10">
    <property type="entry name" value="Periplasmic binding protein-like II"/>
    <property type="match status" value="1"/>
</dbReference>
<dbReference type="CDD" id="cd08494">
    <property type="entry name" value="PBP2_NikA_DppA_OppA_like_6"/>
    <property type="match status" value="1"/>
</dbReference>
<proteinExistence type="predicted"/>
<organism evidence="3 4">
    <name type="scientific">Micropruina glycogenica</name>
    <dbReference type="NCBI Taxonomy" id="75385"/>
    <lineage>
        <taxon>Bacteria</taxon>
        <taxon>Bacillati</taxon>
        <taxon>Actinomycetota</taxon>
        <taxon>Actinomycetes</taxon>
        <taxon>Propionibacteriales</taxon>
        <taxon>Nocardioidaceae</taxon>
        <taxon>Micropruina</taxon>
    </lineage>
</organism>
<dbReference type="InterPro" id="IPR039424">
    <property type="entry name" value="SBP_5"/>
</dbReference>
<dbReference type="Pfam" id="PF00496">
    <property type="entry name" value="SBP_bac_5"/>
    <property type="match status" value="1"/>
</dbReference>
<dbReference type="OrthoDB" id="9796817at2"/>
<dbReference type="InterPro" id="IPR030678">
    <property type="entry name" value="Peptide/Ni-bd"/>
</dbReference>
<dbReference type="Proteomes" id="UP000238164">
    <property type="component" value="Chromosome 1"/>
</dbReference>
<dbReference type="PIRSF" id="PIRSF002741">
    <property type="entry name" value="MppA"/>
    <property type="match status" value="1"/>
</dbReference>
<dbReference type="GO" id="GO:0043190">
    <property type="term" value="C:ATP-binding cassette (ABC) transporter complex"/>
    <property type="evidence" value="ECO:0007669"/>
    <property type="project" value="InterPro"/>
</dbReference>
<dbReference type="EMBL" id="LT985188">
    <property type="protein sequence ID" value="SPD86220.1"/>
    <property type="molecule type" value="Genomic_DNA"/>
</dbReference>
<dbReference type="PANTHER" id="PTHR30290:SF38">
    <property type="entry name" value="D,D-DIPEPTIDE-BINDING PERIPLASMIC PROTEIN DDPA-RELATED"/>
    <property type="match status" value="1"/>
</dbReference>
<dbReference type="GO" id="GO:0042597">
    <property type="term" value="C:periplasmic space"/>
    <property type="evidence" value="ECO:0007669"/>
    <property type="project" value="UniProtKB-ARBA"/>
</dbReference>
<name>A0A2N9JF88_9ACTN</name>